<feature type="region of interest" description="Disordered" evidence="1">
    <location>
        <begin position="179"/>
        <end position="209"/>
    </location>
</feature>
<dbReference type="PROSITE" id="PS50878">
    <property type="entry name" value="RT_POL"/>
    <property type="match status" value="1"/>
</dbReference>
<dbReference type="InterPro" id="IPR000477">
    <property type="entry name" value="RT_dom"/>
</dbReference>
<dbReference type="Proteomes" id="UP001148018">
    <property type="component" value="Unassembled WGS sequence"/>
</dbReference>
<dbReference type="AlphaFoldDB" id="A0A9Q0I8D0"/>
<comment type="caution">
    <text evidence="3">The sequence shown here is derived from an EMBL/GenBank/DDBJ whole genome shotgun (WGS) entry which is preliminary data.</text>
</comment>
<proteinExistence type="predicted"/>
<organism evidence="3 4">
    <name type="scientific">Muraenolepis orangiensis</name>
    <name type="common">Patagonian moray cod</name>
    <dbReference type="NCBI Taxonomy" id="630683"/>
    <lineage>
        <taxon>Eukaryota</taxon>
        <taxon>Metazoa</taxon>
        <taxon>Chordata</taxon>
        <taxon>Craniata</taxon>
        <taxon>Vertebrata</taxon>
        <taxon>Euteleostomi</taxon>
        <taxon>Actinopterygii</taxon>
        <taxon>Neopterygii</taxon>
        <taxon>Teleostei</taxon>
        <taxon>Neoteleostei</taxon>
        <taxon>Acanthomorphata</taxon>
        <taxon>Zeiogadaria</taxon>
        <taxon>Gadariae</taxon>
        <taxon>Gadiformes</taxon>
        <taxon>Muraenolepidoidei</taxon>
        <taxon>Muraenolepididae</taxon>
        <taxon>Muraenolepis</taxon>
    </lineage>
</organism>
<evidence type="ECO:0000256" key="1">
    <source>
        <dbReference type="SAM" id="MobiDB-lite"/>
    </source>
</evidence>
<dbReference type="EMBL" id="JANIIK010000116">
    <property type="protein sequence ID" value="KAJ3587366.1"/>
    <property type="molecule type" value="Genomic_DNA"/>
</dbReference>
<feature type="compositionally biased region" description="Pro residues" evidence="1">
    <location>
        <begin position="195"/>
        <end position="209"/>
    </location>
</feature>
<accession>A0A9Q0I8D0</accession>
<feature type="domain" description="Reverse transcriptase" evidence="2">
    <location>
        <begin position="1"/>
        <end position="81"/>
    </location>
</feature>
<evidence type="ECO:0000313" key="4">
    <source>
        <dbReference type="Proteomes" id="UP001148018"/>
    </source>
</evidence>
<keyword evidence="4" id="KW-1185">Reference proteome</keyword>
<dbReference type="PANTHER" id="PTHR47027:SF30">
    <property type="entry name" value="THAP-TYPE DOMAIN-CONTAINING PROTEIN"/>
    <property type="match status" value="1"/>
</dbReference>
<dbReference type="OrthoDB" id="410381at2759"/>
<sequence>MELQYADDNALVALSEEDLQGILSAFAKASKQLGLAINIKKTQILHQPPPNSSTPVLPPNISIDNIRLENVDYFPYLGSLLSSKAVIDDEIHHRLSCAKAWTTYSRHLKALEAYHQRSLRKILRISWEDRRTNTSVLEEADIPTITATIAQNQLRWTGHVIRMPDSRLPKQVLYSQLVKGKRAPGGQKKSYEFQLPPPPPSSMSPPLPPPSTVQFSTLGPGGRHVYCNIPMTLLNGQITSGIRVVGTDTSHFMLPCNHEEADTRIMIHLLDALEHGSSTCLVRTVDTDVVVKFDALLTKYPAADIWVAFGTGKYYTYHHINTICHTLGKDRRTALPVFHCFTGCDTTSAFCGKGKRSAWDAWSSYPEVTQAFN</sequence>
<evidence type="ECO:0000313" key="3">
    <source>
        <dbReference type="EMBL" id="KAJ3587366.1"/>
    </source>
</evidence>
<dbReference type="PANTHER" id="PTHR47027">
    <property type="entry name" value="REVERSE TRANSCRIPTASE DOMAIN-CONTAINING PROTEIN"/>
    <property type="match status" value="1"/>
</dbReference>
<gene>
    <name evidence="3" type="ORF">NHX12_010964</name>
</gene>
<name>A0A9Q0I8D0_9TELE</name>
<protein>
    <recommendedName>
        <fullName evidence="2">Reverse transcriptase domain-containing protein</fullName>
    </recommendedName>
</protein>
<reference evidence="3" key="1">
    <citation type="submission" date="2022-07" db="EMBL/GenBank/DDBJ databases">
        <title>Chromosome-level genome of Muraenolepis orangiensis.</title>
        <authorList>
            <person name="Kim J."/>
        </authorList>
    </citation>
    <scope>NUCLEOTIDE SEQUENCE</scope>
    <source>
        <strain evidence="3">KU_S4_2022</strain>
        <tissue evidence="3">Muscle</tissue>
    </source>
</reference>
<evidence type="ECO:0000259" key="2">
    <source>
        <dbReference type="PROSITE" id="PS50878"/>
    </source>
</evidence>